<dbReference type="EMBL" id="JANIIK010000046">
    <property type="protein sequence ID" value="KAJ3602789.1"/>
    <property type="molecule type" value="Genomic_DNA"/>
</dbReference>
<gene>
    <name evidence="2" type="ORF">NHX12_030537</name>
</gene>
<feature type="non-terminal residue" evidence="2">
    <location>
        <position position="102"/>
    </location>
</feature>
<feature type="region of interest" description="Disordered" evidence="1">
    <location>
        <begin position="76"/>
        <end position="102"/>
    </location>
</feature>
<accession>A0A9Q0EA16</accession>
<comment type="caution">
    <text evidence="2">The sequence shown here is derived from an EMBL/GenBank/DDBJ whole genome shotgun (WGS) entry which is preliminary data.</text>
</comment>
<keyword evidence="3" id="KW-1185">Reference proteome</keyword>
<evidence type="ECO:0000256" key="1">
    <source>
        <dbReference type="SAM" id="MobiDB-lite"/>
    </source>
</evidence>
<evidence type="ECO:0000313" key="3">
    <source>
        <dbReference type="Proteomes" id="UP001148018"/>
    </source>
</evidence>
<sequence length="102" mass="11431">MLQQISPPLLSGSGGRIDGRNTHVRPVFFPLKLEENVNFSWGSGGNAVRRLRAPRCLKDARRRRTPQVFFEEEAAASAVSSKWDAIDPAPVEKSATEPRWEE</sequence>
<protein>
    <submittedName>
        <fullName evidence="2">Uncharacterized protein</fullName>
    </submittedName>
</protein>
<reference evidence="2" key="1">
    <citation type="submission" date="2022-07" db="EMBL/GenBank/DDBJ databases">
        <title>Chromosome-level genome of Muraenolepis orangiensis.</title>
        <authorList>
            <person name="Kim J."/>
        </authorList>
    </citation>
    <scope>NUCLEOTIDE SEQUENCE</scope>
    <source>
        <strain evidence="2">KU_S4_2022</strain>
        <tissue evidence="2">Muscle</tissue>
    </source>
</reference>
<dbReference type="Proteomes" id="UP001148018">
    <property type="component" value="Unassembled WGS sequence"/>
</dbReference>
<proteinExistence type="predicted"/>
<organism evidence="2 3">
    <name type="scientific">Muraenolepis orangiensis</name>
    <name type="common">Patagonian moray cod</name>
    <dbReference type="NCBI Taxonomy" id="630683"/>
    <lineage>
        <taxon>Eukaryota</taxon>
        <taxon>Metazoa</taxon>
        <taxon>Chordata</taxon>
        <taxon>Craniata</taxon>
        <taxon>Vertebrata</taxon>
        <taxon>Euteleostomi</taxon>
        <taxon>Actinopterygii</taxon>
        <taxon>Neopterygii</taxon>
        <taxon>Teleostei</taxon>
        <taxon>Neoteleostei</taxon>
        <taxon>Acanthomorphata</taxon>
        <taxon>Zeiogadaria</taxon>
        <taxon>Gadariae</taxon>
        <taxon>Gadiformes</taxon>
        <taxon>Muraenolepidoidei</taxon>
        <taxon>Muraenolepididae</taxon>
        <taxon>Muraenolepis</taxon>
    </lineage>
</organism>
<feature type="region of interest" description="Disordered" evidence="1">
    <location>
        <begin position="1"/>
        <end position="21"/>
    </location>
</feature>
<dbReference type="AlphaFoldDB" id="A0A9Q0EA16"/>
<name>A0A9Q0EA16_9TELE</name>
<evidence type="ECO:0000313" key="2">
    <source>
        <dbReference type="EMBL" id="KAJ3602789.1"/>
    </source>
</evidence>